<dbReference type="AlphaFoldDB" id="A0A0B6ZIM9"/>
<sequence>QDETYNYYLYNQDQIFFTCDRRLCSSIEPDVQQHPPEAVVIIACSEWLVP</sequence>
<evidence type="ECO:0000313" key="1">
    <source>
        <dbReference type="EMBL" id="CEK68439.1"/>
    </source>
</evidence>
<reference evidence="1" key="1">
    <citation type="submission" date="2014-12" db="EMBL/GenBank/DDBJ databases">
        <title>Insight into the proteome of Arion vulgaris.</title>
        <authorList>
            <person name="Aradska J."/>
            <person name="Bulat T."/>
            <person name="Smidak R."/>
            <person name="Sarate P."/>
            <person name="Gangsoo J."/>
            <person name="Sialana F."/>
            <person name="Bilban M."/>
            <person name="Lubec G."/>
        </authorList>
    </citation>
    <scope>NUCLEOTIDE SEQUENCE</scope>
    <source>
        <tissue evidence="1">Skin</tissue>
    </source>
</reference>
<dbReference type="EMBL" id="HACG01021574">
    <property type="protein sequence ID" value="CEK68439.1"/>
    <property type="molecule type" value="Transcribed_RNA"/>
</dbReference>
<accession>A0A0B6ZIM9</accession>
<gene>
    <name evidence="1" type="primary">ORF66342</name>
</gene>
<name>A0A0B6ZIM9_9EUPU</name>
<organism evidence="1">
    <name type="scientific">Arion vulgaris</name>
    <dbReference type="NCBI Taxonomy" id="1028688"/>
    <lineage>
        <taxon>Eukaryota</taxon>
        <taxon>Metazoa</taxon>
        <taxon>Spiralia</taxon>
        <taxon>Lophotrochozoa</taxon>
        <taxon>Mollusca</taxon>
        <taxon>Gastropoda</taxon>
        <taxon>Heterobranchia</taxon>
        <taxon>Euthyneura</taxon>
        <taxon>Panpulmonata</taxon>
        <taxon>Eupulmonata</taxon>
        <taxon>Stylommatophora</taxon>
        <taxon>Helicina</taxon>
        <taxon>Arionoidea</taxon>
        <taxon>Arionidae</taxon>
        <taxon>Arion</taxon>
    </lineage>
</organism>
<proteinExistence type="predicted"/>
<feature type="non-terminal residue" evidence="1">
    <location>
        <position position="1"/>
    </location>
</feature>
<protein>
    <submittedName>
        <fullName evidence="1">Uncharacterized protein</fullName>
    </submittedName>
</protein>